<organism evidence="2 3">
    <name type="scientific">Prevotella aff. ruminicola Tc2-24</name>
    <dbReference type="NCBI Taxonomy" id="81582"/>
    <lineage>
        <taxon>Bacteria</taxon>
        <taxon>Pseudomonadati</taxon>
        <taxon>Bacteroidota</taxon>
        <taxon>Bacteroidia</taxon>
        <taxon>Bacteroidales</taxon>
        <taxon>Prevotellaceae</taxon>
        <taxon>Prevotella</taxon>
    </lineage>
</organism>
<dbReference type="EMBL" id="FOIQ01000005">
    <property type="protein sequence ID" value="SEW19458.1"/>
    <property type="molecule type" value="Genomic_DNA"/>
</dbReference>
<dbReference type="PROSITE" id="PS51257">
    <property type="entry name" value="PROKAR_LIPOPROTEIN"/>
    <property type="match status" value="1"/>
</dbReference>
<feature type="chain" id="PRO_5011440746" description="NlpE N-terminal domain-containing protein" evidence="1">
    <location>
        <begin position="24"/>
        <end position="151"/>
    </location>
</feature>
<keyword evidence="3" id="KW-1185">Reference proteome</keyword>
<evidence type="ECO:0008006" key="4">
    <source>
        <dbReference type="Google" id="ProtNLM"/>
    </source>
</evidence>
<dbReference type="Proteomes" id="UP000199373">
    <property type="component" value="Unassembled WGS sequence"/>
</dbReference>
<dbReference type="AlphaFoldDB" id="A0A1I0PY55"/>
<dbReference type="RefSeq" id="WP_091916651.1">
    <property type="nucleotide sequence ID" value="NZ_FOIQ01000005.1"/>
</dbReference>
<evidence type="ECO:0000313" key="2">
    <source>
        <dbReference type="EMBL" id="SEW19458.1"/>
    </source>
</evidence>
<evidence type="ECO:0000313" key="3">
    <source>
        <dbReference type="Proteomes" id="UP000199373"/>
    </source>
</evidence>
<reference evidence="2 3" key="1">
    <citation type="submission" date="2016-10" db="EMBL/GenBank/DDBJ databases">
        <authorList>
            <person name="de Groot N.N."/>
        </authorList>
    </citation>
    <scope>NUCLEOTIDE SEQUENCE [LARGE SCALE GENOMIC DNA]</scope>
    <source>
        <strain evidence="2 3">TC2-24</strain>
    </source>
</reference>
<name>A0A1I0PY55_9BACT</name>
<keyword evidence="1" id="KW-0732">Signal</keyword>
<proteinExistence type="predicted"/>
<feature type="signal peptide" evidence="1">
    <location>
        <begin position="1"/>
        <end position="23"/>
    </location>
</feature>
<sequence>MKKLSFCLLLFFSLLFCSCNSERQKEIDFIDNVLSEHVDLSNYNWLVIIPGVGCNGCIQEGEYFLKKHVSDKTIGFVLTNISSLKILQQKTGLKLKEHDNIYADTDNAFIVQTHNSIYPCVVEIKDHHVASLEFQSPQTPALRNLEEILLK</sequence>
<gene>
    <name evidence="2" type="ORF">SAMN04487850_2048</name>
</gene>
<accession>A0A1I0PY55</accession>
<protein>
    <recommendedName>
        <fullName evidence="4">NlpE N-terminal domain-containing protein</fullName>
    </recommendedName>
</protein>
<evidence type="ECO:0000256" key="1">
    <source>
        <dbReference type="SAM" id="SignalP"/>
    </source>
</evidence>